<evidence type="ECO:0000256" key="6">
    <source>
        <dbReference type="ARBA" id="ARBA00023295"/>
    </source>
</evidence>
<gene>
    <name evidence="8" type="ORF">L6773_12480</name>
</gene>
<name>A0ABS9KF22_9BACT</name>
<evidence type="ECO:0000259" key="7">
    <source>
        <dbReference type="Pfam" id="PF01120"/>
    </source>
</evidence>
<dbReference type="SMART" id="SM00812">
    <property type="entry name" value="Alpha_L_fucos"/>
    <property type="match status" value="1"/>
</dbReference>
<keyword evidence="4" id="KW-0732">Signal</keyword>
<feature type="domain" description="Glycoside hydrolase family 29 N-terminal" evidence="7">
    <location>
        <begin position="7"/>
        <end position="329"/>
    </location>
</feature>
<dbReference type="InterPro" id="IPR013780">
    <property type="entry name" value="Glyco_hydro_b"/>
</dbReference>
<dbReference type="SUPFAM" id="SSF51445">
    <property type="entry name" value="(Trans)glycosidases"/>
    <property type="match status" value="1"/>
</dbReference>
<dbReference type="PRINTS" id="PR00741">
    <property type="entry name" value="GLHYDRLASE29"/>
</dbReference>
<keyword evidence="6" id="KW-0326">Glycosidase</keyword>
<comment type="similarity">
    <text evidence="2">Belongs to the glycosyl hydrolase 29 family.</text>
</comment>
<dbReference type="InterPro" id="IPR017853">
    <property type="entry name" value="GH"/>
</dbReference>
<dbReference type="PANTHER" id="PTHR10030:SF37">
    <property type="entry name" value="ALPHA-L-FUCOSIDASE-RELATED"/>
    <property type="match status" value="1"/>
</dbReference>
<keyword evidence="5" id="KW-0378">Hydrolase</keyword>
<sequence>MSCQSEINSSTQQSFQSQTEEQAIAKWESQKYSMFIHFGAYSELGGIWNDERVEYGYSEQIRAHGNITKEEFREVASTFNPVNWNPDSVAVLAKNAGMKSIVITAKHHDGFSLYETEYSDFDIIDATPYKRNIIKKLAEATREQGLDFGVYFSLIDWDYEHALPISSHNSDSIPPQHHQFNLNQVEELMTEYGPISEIWFDMGKPTLEQSRELKEMVKKHQPNTLVSGRLWNDQGDFVVMGDNVSPDFRMGTLWQTPASMFDETWGYRSWQERGNPQEKAAEKLRKLVKVVSNGGNYLLNIGPRGDGSIVEFEKEVLLTIGEWLDKNGEAIYGTTTSPLFEQSWGTVTSKPGQQFLFLTDPPENGQITIEGLRSEPTRTYLLSEPSRSLTVNQNGEEYSIDISALPETDMVNVVLIEYDGELEYVPATTISLSADNNYQLTAENAIDYHSLSGEDYYTTEPTVVEREWFILNPEKEEFLLRLQYPSDITVKKLEATINGNPTEISLDDRIEPEPSGNFVKEVGTVYLLANDLNKIKLRLADQSNPHKDLNVEGLIIELQ</sequence>
<evidence type="ECO:0000256" key="2">
    <source>
        <dbReference type="ARBA" id="ARBA00007951"/>
    </source>
</evidence>
<dbReference type="EMBL" id="JAKLWS010000015">
    <property type="protein sequence ID" value="MCG2589387.1"/>
    <property type="molecule type" value="Genomic_DNA"/>
</dbReference>
<evidence type="ECO:0000256" key="4">
    <source>
        <dbReference type="ARBA" id="ARBA00022729"/>
    </source>
</evidence>
<organism evidence="8 9">
    <name type="scientific">Rhodohalobacter sulfatireducens</name>
    <dbReference type="NCBI Taxonomy" id="2911366"/>
    <lineage>
        <taxon>Bacteria</taxon>
        <taxon>Pseudomonadati</taxon>
        <taxon>Balneolota</taxon>
        <taxon>Balneolia</taxon>
        <taxon>Balneolales</taxon>
        <taxon>Balneolaceae</taxon>
        <taxon>Rhodohalobacter</taxon>
    </lineage>
</organism>
<comment type="caution">
    <text evidence="8">The sequence shown here is derived from an EMBL/GenBank/DDBJ whole genome shotgun (WGS) entry which is preliminary data.</text>
</comment>
<dbReference type="InterPro" id="IPR016286">
    <property type="entry name" value="FUC_metazoa-typ"/>
</dbReference>
<dbReference type="Pfam" id="PF01120">
    <property type="entry name" value="Alpha_L_fucos"/>
    <property type="match status" value="1"/>
</dbReference>
<evidence type="ECO:0000256" key="1">
    <source>
        <dbReference type="ARBA" id="ARBA00004071"/>
    </source>
</evidence>
<dbReference type="RefSeq" id="WP_237854748.1">
    <property type="nucleotide sequence ID" value="NZ_JAKLWS010000015.1"/>
</dbReference>
<evidence type="ECO:0000256" key="5">
    <source>
        <dbReference type="ARBA" id="ARBA00022801"/>
    </source>
</evidence>
<evidence type="ECO:0000313" key="8">
    <source>
        <dbReference type="EMBL" id="MCG2589387.1"/>
    </source>
</evidence>
<protein>
    <recommendedName>
        <fullName evidence="3">alpha-L-fucosidase</fullName>
        <ecNumber evidence="3">3.2.1.51</ecNumber>
    </recommendedName>
</protein>
<evidence type="ECO:0000313" key="9">
    <source>
        <dbReference type="Proteomes" id="UP001165366"/>
    </source>
</evidence>
<accession>A0ABS9KF22</accession>
<dbReference type="InterPro" id="IPR000933">
    <property type="entry name" value="Glyco_hydro_29"/>
</dbReference>
<dbReference type="PANTHER" id="PTHR10030">
    <property type="entry name" value="ALPHA-L-FUCOSIDASE"/>
    <property type="match status" value="1"/>
</dbReference>
<comment type="function">
    <text evidence="1">Alpha-L-fucosidase is responsible for hydrolyzing the alpha-1,6-linked fucose joined to the reducing-end N-acetylglucosamine of the carbohydrate moieties of glycoproteins.</text>
</comment>
<keyword evidence="9" id="KW-1185">Reference proteome</keyword>
<reference evidence="8" key="1">
    <citation type="submission" date="2022-01" db="EMBL/GenBank/DDBJ databases">
        <authorList>
            <person name="Wang Y."/>
        </authorList>
    </citation>
    <scope>NUCLEOTIDE SEQUENCE</scope>
    <source>
        <strain evidence="8">WB101</strain>
    </source>
</reference>
<reference evidence="8" key="2">
    <citation type="submission" date="2024-05" db="EMBL/GenBank/DDBJ databases">
        <title>Rhodohalobacter halophilus gen. nov., sp. nov., a moderately halophilic member of the family Balneolaceae.</title>
        <authorList>
            <person name="Xia J."/>
        </authorList>
    </citation>
    <scope>NUCLEOTIDE SEQUENCE</scope>
    <source>
        <strain evidence="8">WB101</strain>
    </source>
</reference>
<dbReference type="Gene3D" id="3.20.20.80">
    <property type="entry name" value="Glycosidases"/>
    <property type="match status" value="1"/>
</dbReference>
<dbReference type="InterPro" id="IPR057739">
    <property type="entry name" value="Glyco_hydro_29_N"/>
</dbReference>
<dbReference type="Proteomes" id="UP001165366">
    <property type="component" value="Unassembled WGS sequence"/>
</dbReference>
<dbReference type="EC" id="3.2.1.51" evidence="3"/>
<evidence type="ECO:0000256" key="3">
    <source>
        <dbReference type="ARBA" id="ARBA00012662"/>
    </source>
</evidence>
<proteinExistence type="inferred from homology"/>
<dbReference type="Gene3D" id="2.60.40.1180">
    <property type="entry name" value="Golgi alpha-mannosidase II"/>
    <property type="match status" value="1"/>
</dbReference>